<sequence>MICTASSSKVYNEVIDVLVAGLDSK</sequence>
<protein>
    <submittedName>
        <fullName evidence="1">Uncharacterized protein</fullName>
    </submittedName>
</protein>
<name>A0A0A9BLV0_ARUDO</name>
<dbReference type="AlphaFoldDB" id="A0A0A9BLV0"/>
<reference evidence="1" key="1">
    <citation type="submission" date="2014-09" db="EMBL/GenBank/DDBJ databases">
        <authorList>
            <person name="Magalhaes I.L.F."/>
            <person name="Oliveira U."/>
            <person name="Santos F.R."/>
            <person name="Vidigal T.H.D.A."/>
            <person name="Brescovit A.D."/>
            <person name="Santos A.J."/>
        </authorList>
    </citation>
    <scope>NUCLEOTIDE SEQUENCE</scope>
    <source>
        <tissue evidence="1">Shoot tissue taken approximately 20 cm above the soil surface</tissue>
    </source>
</reference>
<accession>A0A0A9BLV0</accession>
<reference evidence="1" key="2">
    <citation type="journal article" date="2015" name="Data Brief">
        <title>Shoot transcriptome of the giant reed, Arundo donax.</title>
        <authorList>
            <person name="Barrero R.A."/>
            <person name="Guerrero F.D."/>
            <person name="Moolhuijzen P."/>
            <person name="Goolsby J.A."/>
            <person name="Tidwell J."/>
            <person name="Bellgard S.E."/>
            <person name="Bellgard M.I."/>
        </authorList>
    </citation>
    <scope>NUCLEOTIDE SEQUENCE</scope>
    <source>
        <tissue evidence="1">Shoot tissue taken approximately 20 cm above the soil surface</tissue>
    </source>
</reference>
<organism evidence="1">
    <name type="scientific">Arundo donax</name>
    <name type="common">Giant reed</name>
    <name type="synonym">Donax arundinaceus</name>
    <dbReference type="NCBI Taxonomy" id="35708"/>
    <lineage>
        <taxon>Eukaryota</taxon>
        <taxon>Viridiplantae</taxon>
        <taxon>Streptophyta</taxon>
        <taxon>Embryophyta</taxon>
        <taxon>Tracheophyta</taxon>
        <taxon>Spermatophyta</taxon>
        <taxon>Magnoliopsida</taxon>
        <taxon>Liliopsida</taxon>
        <taxon>Poales</taxon>
        <taxon>Poaceae</taxon>
        <taxon>PACMAD clade</taxon>
        <taxon>Arundinoideae</taxon>
        <taxon>Arundineae</taxon>
        <taxon>Arundo</taxon>
    </lineage>
</organism>
<dbReference type="EMBL" id="GBRH01235705">
    <property type="protein sequence ID" value="JAD62190.1"/>
    <property type="molecule type" value="Transcribed_RNA"/>
</dbReference>
<proteinExistence type="predicted"/>
<evidence type="ECO:0000313" key="1">
    <source>
        <dbReference type="EMBL" id="JAD62190.1"/>
    </source>
</evidence>